<evidence type="ECO:0000256" key="8">
    <source>
        <dbReference type="ARBA" id="ARBA00048810"/>
    </source>
</evidence>
<evidence type="ECO:0000256" key="7">
    <source>
        <dbReference type="ARBA" id="ARBA00023270"/>
    </source>
</evidence>
<dbReference type="GO" id="GO:0005975">
    <property type="term" value="P:carbohydrate metabolic process"/>
    <property type="evidence" value="ECO:0007669"/>
    <property type="project" value="InterPro"/>
</dbReference>
<dbReference type="PROSITE" id="PS00958">
    <property type="entry name" value="TRANSALDOLASE_2"/>
    <property type="match status" value="1"/>
</dbReference>
<protein>
    <recommendedName>
        <fullName evidence="9">Probable transaldolase</fullName>
        <ecNumber evidence="9">2.2.1.2</ecNumber>
    </recommendedName>
</protein>
<organism evidence="10 11">
    <name type="scientific">Marinithermus hydrothermalis (strain DSM 14884 / JCM 11576 / T1)</name>
    <dbReference type="NCBI Taxonomy" id="869210"/>
    <lineage>
        <taxon>Bacteria</taxon>
        <taxon>Thermotogati</taxon>
        <taxon>Deinococcota</taxon>
        <taxon>Deinococci</taxon>
        <taxon>Thermales</taxon>
        <taxon>Thermaceae</taxon>
        <taxon>Marinithermus</taxon>
    </lineage>
</organism>
<dbReference type="Proteomes" id="UP000007030">
    <property type="component" value="Chromosome"/>
</dbReference>
<dbReference type="RefSeq" id="WP_013704018.1">
    <property type="nucleotide sequence ID" value="NC_015387.1"/>
</dbReference>
<comment type="similarity">
    <text evidence="3 9">Belongs to the transaldolase family. Type 3B subfamily.</text>
</comment>
<dbReference type="KEGG" id="mhd:Marky_1231"/>
<dbReference type="AlphaFoldDB" id="F2NQN3"/>
<dbReference type="EMBL" id="CP002630">
    <property type="protein sequence ID" value="AEB11971.1"/>
    <property type="molecule type" value="Genomic_DNA"/>
</dbReference>
<dbReference type="InterPro" id="IPR001585">
    <property type="entry name" value="TAL/FSA"/>
</dbReference>
<sequence>MELYLDTAEVTEVREVAEWGVLDGVTTNPTLVAKSGRPFETVIREICEIVRGPVSAEVTATDVEGMIREGRHLAGLNEHVVVKLPTTVEGLKACKALSAEGIKVNMTLIFSANQALLAAKAGAAYVSPFLGRIDDISWEGMEVVREIAEIFALHDLPTKVLAASIRHPRHVTEAALAGADVATMPYKVFKQLLVHPLTDIGLKRFLDDWEKAKQQA</sequence>
<feature type="active site" description="Schiff-base intermediate with substrate" evidence="9">
    <location>
        <position position="83"/>
    </location>
</feature>
<evidence type="ECO:0000256" key="3">
    <source>
        <dbReference type="ARBA" id="ARBA00005740"/>
    </source>
</evidence>
<keyword evidence="6 9" id="KW-0570">Pentose shunt</keyword>
<dbReference type="InterPro" id="IPR018225">
    <property type="entry name" value="Transaldolase_AS"/>
</dbReference>
<evidence type="ECO:0000256" key="2">
    <source>
        <dbReference type="ARBA" id="ARBA00004857"/>
    </source>
</evidence>
<keyword evidence="4 9" id="KW-0963">Cytoplasm</keyword>
<comment type="function">
    <text evidence="9">Transaldolase is important for the balance of metabolites in the pentose-phosphate pathway.</text>
</comment>
<dbReference type="OrthoDB" id="9807051at2"/>
<dbReference type="NCBIfam" id="TIGR00875">
    <property type="entry name" value="fsa_talC_mipB"/>
    <property type="match status" value="1"/>
</dbReference>
<dbReference type="GO" id="GO:0016832">
    <property type="term" value="F:aldehyde-lyase activity"/>
    <property type="evidence" value="ECO:0007669"/>
    <property type="project" value="InterPro"/>
</dbReference>
<evidence type="ECO:0000313" key="10">
    <source>
        <dbReference type="EMBL" id="AEB11971.1"/>
    </source>
</evidence>
<gene>
    <name evidence="9" type="primary">tal</name>
    <name evidence="10" type="ordered locus">Marky_1231</name>
</gene>
<evidence type="ECO:0000256" key="6">
    <source>
        <dbReference type="ARBA" id="ARBA00023126"/>
    </source>
</evidence>
<dbReference type="GO" id="GO:0006098">
    <property type="term" value="P:pentose-phosphate shunt"/>
    <property type="evidence" value="ECO:0007669"/>
    <property type="project" value="UniProtKB-UniRule"/>
</dbReference>
<dbReference type="EC" id="2.2.1.2" evidence="9"/>
<dbReference type="SUPFAM" id="SSF51569">
    <property type="entry name" value="Aldolase"/>
    <property type="match status" value="1"/>
</dbReference>
<dbReference type="Pfam" id="PF00923">
    <property type="entry name" value="TAL_FSA"/>
    <property type="match status" value="1"/>
</dbReference>
<reference evidence="10 11" key="1">
    <citation type="journal article" date="2012" name="Stand. Genomic Sci.">
        <title>Complete genome sequence of the aerobic, heterotroph Marinithermus hydrothermalis type strain (T1(T)) from a deep-sea hydrothermal vent chimney.</title>
        <authorList>
            <person name="Copeland A."/>
            <person name="Gu W."/>
            <person name="Yasawong M."/>
            <person name="Lapidus A."/>
            <person name="Lucas S."/>
            <person name="Deshpande S."/>
            <person name="Pagani I."/>
            <person name="Tapia R."/>
            <person name="Cheng J.F."/>
            <person name="Goodwin L.A."/>
            <person name="Pitluck S."/>
            <person name="Liolios K."/>
            <person name="Ivanova N."/>
            <person name="Mavromatis K."/>
            <person name="Mikhailova N."/>
            <person name="Pati A."/>
            <person name="Chen A."/>
            <person name="Palaniappan K."/>
            <person name="Land M."/>
            <person name="Pan C."/>
            <person name="Brambilla E.M."/>
            <person name="Rohde M."/>
            <person name="Tindall B.J."/>
            <person name="Sikorski J."/>
            <person name="Goker M."/>
            <person name="Detter J.C."/>
            <person name="Bristow J."/>
            <person name="Eisen J.A."/>
            <person name="Markowitz V."/>
            <person name="Hugenholtz P."/>
            <person name="Kyrpides N.C."/>
            <person name="Klenk H.P."/>
            <person name="Woyke T."/>
        </authorList>
    </citation>
    <scope>NUCLEOTIDE SEQUENCE [LARGE SCALE GENOMIC DNA]</scope>
    <source>
        <strain evidence="11">DSM 14884 / JCM 11576 / T1</strain>
    </source>
</reference>
<keyword evidence="11" id="KW-1185">Reference proteome</keyword>
<dbReference type="InterPro" id="IPR013785">
    <property type="entry name" value="Aldolase_TIM"/>
</dbReference>
<evidence type="ECO:0000256" key="9">
    <source>
        <dbReference type="HAMAP-Rule" id="MF_00494"/>
    </source>
</evidence>
<dbReference type="UniPathway" id="UPA00115">
    <property type="reaction ID" value="UER00414"/>
</dbReference>
<evidence type="ECO:0000313" key="11">
    <source>
        <dbReference type="Proteomes" id="UP000007030"/>
    </source>
</evidence>
<dbReference type="PANTHER" id="PTHR10683:SF40">
    <property type="entry name" value="FRUCTOSE-6-PHOSPHATE ALDOLASE 1-RELATED"/>
    <property type="match status" value="1"/>
</dbReference>
<evidence type="ECO:0000256" key="1">
    <source>
        <dbReference type="ARBA" id="ARBA00004496"/>
    </source>
</evidence>
<dbReference type="InterPro" id="IPR004731">
    <property type="entry name" value="Transaldolase_3B/F6P_aldolase"/>
</dbReference>
<comment type="catalytic activity">
    <reaction evidence="8 9">
        <text>D-sedoheptulose 7-phosphate + D-glyceraldehyde 3-phosphate = D-erythrose 4-phosphate + beta-D-fructose 6-phosphate</text>
        <dbReference type="Rhea" id="RHEA:17053"/>
        <dbReference type="ChEBI" id="CHEBI:16897"/>
        <dbReference type="ChEBI" id="CHEBI:57483"/>
        <dbReference type="ChEBI" id="CHEBI:57634"/>
        <dbReference type="ChEBI" id="CHEBI:59776"/>
        <dbReference type="EC" id="2.2.1.2"/>
    </reaction>
</comment>
<dbReference type="InterPro" id="IPR033919">
    <property type="entry name" value="TSA/FSA_arc/bac"/>
</dbReference>
<comment type="subcellular location">
    <subcellularLocation>
        <location evidence="1 9">Cytoplasm</location>
    </subcellularLocation>
</comment>
<dbReference type="GO" id="GO:0004801">
    <property type="term" value="F:transaldolase activity"/>
    <property type="evidence" value="ECO:0007669"/>
    <property type="project" value="UniProtKB-UniRule"/>
</dbReference>
<proteinExistence type="inferred from homology"/>
<name>F2NQN3_MARHT</name>
<dbReference type="STRING" id="869210.Marky_1231"/>
<dbReference type="FunFam" id="3.20.20.70:FF:000018">
    <property type="entry name" value="Probable transaldolase"/>
    <property type="match status" value="1"/>
</dbReference>
<dbReference type="PANTHER" id="PTHR10683">
    <property type="entry name" value="TRANSALDOLASE"/>
    <property type="match status" value="1"/>
</dbReference>
<dbReference type="HAMAP" id="MF_00494">
    <property type="entry name" value="Transaldolase_3b"/>
    <property type="match status" value="1"/>
</dbReference>
<dbReference type="InterPro" id="IPR022999">
    <property type="entry name" value="Transaldolase_3B"/>
</dbReference>
<evidence type="ECO:0000256" key="5">
    <source>
        <dbReference type="ARBA" id="ARBA00022679"/>
    </source>
</evidence>
<dbReference type="CDD" id="cd00956">
    <property type="entry name" value="Transaldolase_FSA"/>
    <property type="match status" value="1"/>
</dbReference>
<dbReference type="eggNOG" id="COG0176">
    <property type="taxonomic scope" value="Bacteria"/>
</dbReference>
<comment type="pathway">
    <text evidence="2 9">Carbohydrate degradation; pentose phosphate pathway; D-glyceraldehyde 3-phosphate and beta-D-fructose 6-phosphate from D-ribose 5-phosphate and D-xylulose 5-phosphate (non-oxidative stage): step 2/3.</text>
</comment>
<dbReference type="HOGENOM" id="CLU_079764_0_0_0"/>
<dbReference type="PROSITE" id="PS01054">
    <property type="entry name" value="TRANSALDOLASE_1"/>
    <property type="match status" value="1"/>
</dbReference>
<evidence type="ECO:0000256" key="4">
    <source>
        <dbReference type="ARBA" id="ARBA00022490"/>
    </source>
</evidence>
<dbReference type="Gene3D" id="3.20.20.70">
    <property type="entry name" value="Aldolase class I"/>
    <property type="match status" value="1"/>
</dbReference>
<keyword evidence="7 9" id="KW-0704">Schiff base</keyword>
<dbReference type="GO" id="GO:0005737">
    <property type="term" value="C:cytoplasm"/>
    <property type="evidence" value="ECO:0007669"/>
    <property type="project" value="UniProtKB-SubCell"/>
</dbReference>
<keyword evidence="5 9" id="KW-0808">Transferase</keyword>
<accession>F2NQN3</accession>